<organism evidence="2 3">
    <name type="scientific">Diabrotica balteata</name>
    <name type="common">Banded cucumber beetle</name>
    <dbReference type="NCBI Taxonomy" id="107213"/>
    <lineage>
        <taxon>Eukaryota</taxon>
        <taxon>Metazoa</taxon>
        <taxon>Ecdysozoa</taxon>
        <taxon>Arthropoda</taxon>
        <taxon>Hexapoda</taxon>
        <taxon>Insecta</taxon>
        <taxon>Pterygota</taxon>
        <taxon>Neoptera</taxon>
        <taxon>Endopterygota</taxon>
        <taxon>Coleoptera</taxon>
        <taxon>Polyphaga</taxon>
        <taxon>Cucujiformia</taxon>
        <taxon>Chrysomeloidea</taxon>
        <taxon>Chrysomelidae</taxon>
        <taxon>Galerucinae</taxon>
        <taxon>Diabroticina</taxon>
        <taxon>Diabroticites</taxon>
        <taxon>Diabrotica</taxon>
    </lineage>
</organism>
<dbReference type="OrthoDB" id="6793491at2759"/>
<dbReference type="Proteomes" id="UP001153709">
    <property type="component" value="Chromosome 9"/>
</dbReference>
<proteinExistence type="predicted"/>
<dbReference type="AlphaFoldDB" id="A0A9N9XHZ0"/>
<gene>
    <name evidence="2" type="ORF">DIABBA_LOCUS13272</name>
</gene>
<name>A0A9N9XHZ0_DIABA</name>
<evidence type="ECO:0000313" key="2">
    <source>
        <dbReference type="EMBL" id="CAG9840647.1"/>
    </source>
</evidence>
<evidence type="ECO:0000256" key="1">
    <source>
        <dbReference type="SAM" id="MobiDB-lite"/>
    </source>
</evidence>
<feature type="compositionally biased region" description="Basic and acidic residues" evidence="1">
    <location>
        <begin position="1"/>
        <end position="16"/>
    </location>
</feature>
<reference evidence="2" key="1">
    <citation type="submission" date="2022-01" db="EMBL/GenBank/DDBJ databases">
        <authorList>
            <person name="King R."/>
        </authorList>
    </citation>
    <scope>NUCLEOTIDE SEQUENCE</scope>
</reference>
<keyword evidence="3" id="KW-1185">Reference proteome</keyword>
<protein>
    <submittedName>
        <fullName evidence="2">Uncharacterized protein</fullName>
    </submittedName>
</protein>
<accession>A0A9N9XHZ0</accession>
<feature type="region of interest" description="Disordered" evidence="1">
    <location>
        <begin position="1"/>
        <end position="21"/>
    </location>
</feature>
<dbReference type="EMBL" id="OU898284">
    <property type="protein sequence ID" value="CAG9840647.1"/>
    <property type="molecule type" value="Genomic_DNA"/>
</dbReference>
<evidence type="ECO:0000313" key="3">
    <source>
        <dbReference type="Proteomes" id="UP001153709"/>
    </source>
</evidence>
<sequence>MEMKQEATEKTCKTDNETSDGPLDLDGFKIKIKEELKTESAYDAFDYLDSNVFSVKAEVEQDEHKFTPFEETQTTNEEKYILGIHKHSGEELHKCETCLKQFVTLTL</sequence>